<evidence type="ECO:0008006" key="3">
    <source>
        <dbReference type="Google" id="ProtNLM"/>
    </source>
</evidence>
<dbReference type="InterPro" id="IPR038764">
    <property type="entry name" value="GNAT_N_AcTrfase_prd"/>
</dbReference>
<evidence type="ECO:0000313" key="1">
    <source>
        <dbReference type="EMBL" id="EIJ42224.1"/>
    </source>
</evidence>
<name>I3CF31_9GAMM</name>
<dbReference type="PANTHER" id="PTHR41700">
    <property type="entry name" value="GCN5-RELATED N-ACETYLTRANSFERASE"/>
    <property type="match status" value="1"/>
</dbReference>
<gene>
    <name evidence="1" type="ORF">BegalDRAFT_1328</name>
</gene>
<dbReference type="OrthoDB" id="1865at2"/>
<dbReference type="PANTHER" id="PTHR41700:SF1">
    <property type="entry name" value="N-ACETYLTRANSFERASE DOMAIN-CONTAINING PROTEIN"/>
    <property type="match status" value="1"/>
</dbReference>
<dbReference type="SUPFAM" id="SSF55729">
    <property type="entry name" value="Acyl-CoA N-acyltransferases (Nat)"/>
    <property type="match status" value="1"/>
</dbReference>
<dbReference type="RefSeq" id="WP_002684982.1">
    <property type="nucleotide sequence ID" value="NZ_JH600070.1"/>
</dbReference>
<proteinExistence type="predicted"/>
<dbReference type="AlphaFoldDB" id="I3CF31"/>
<evidence type="ECO:0000313" key="2">
    <source>
        <dbReference type="Proteomes" id="UP000005744"/>
    </source>
</evidence>
<keyword evidence="2" id="KW-1185">Reference proteome</keyword>
<dbReference type="InterPro" id="IPR016181">
    <property type="entry name" value="Acyl_CoA_acyltransferase"/>
</dbReference>
<sequence length="315" mass="36067">MTMQETINTLTQAELDIRLVRTVTDCRHFQMVQQRVWVADDIDLIPFHVLVTIAKNGGLLLVARTPDGPPELDRMVGMVIGWPGLVLRMADGSMVYKHVSHMTGVLPEWRNQDIGLRLKLAQRKEVLAQGVTGWVTWTFDPLQQVNAVFNLHRLGATSNIYMRNIYGEMRDAINRGLPTDRLQVDWRISSQWVEKILAGERDNHIWEIDADKMQRLETQEWGDGLRQPVRPTVLQLEGNPIAVPIPDSIDAIRKQSVALMLEWRLFMRAVFEEAFGAGYMIIDCVQFQNTGLTLGWHYILVPTYAINNSLLKTNR</sequence>
<organism evidence="1 2">
    <name type="scientific">Beggiatoa alba B18LD</name>
    <dbReference type="NCBI Taxonomy" id="395493"/>
    <lineage>
        <taxon>Bacteria</taxon>
        <taxon>Pseudomonadati</taxon>
        <taxon>Pseudomonadota</taxon>
        <taxon>Gammaproteobacteria</taxon>
        <taxon>Thiotrichales</taxon>
        <taxon>Thiotrichaceae</taxon>
        <taxon>Beggiatoa</taxon>
    </lineage>
</organism>
<dbReference type="HOGENOM" id="CLU_061573_1_0_6"/>
<accession>I3CF31</accession>
<dbReference type="eggNOG" id="COG3375">
    <property type="taxonomic scope" value="Bacteria"/>
</dbReference>
<dbReference type="EMBL" id="JH600070">
    <property type="protein sequence ID" value="EIJ42224.1"/>
    <property type="molecule type" value="Genomic_DNA"/>
</dbReference>
<dbReference type="Proteomes" id="UP000005744">
    <property type="component" value="Unassembled WGS sequence"/>
</dbReference>
<reference evidence="1 2" key="1">
    <citation type="submission" date="2011-11" db="EMBL/GenBank/DDBJ databases">
        <title>Improved High-Quality Draft sequence of Beggiatoa alba B18lD.</title>
        <authorList>
            <consortium name="US DOE Joint Genome Institute"/>
            <person name="Lucas S."/>
            <person name="Han J."/>
            <person name="Lapidus A."/>
            <person name="Cheng J.-F."/>
            <person name="Goodwin L."/>
            <person name="Pitluck S."/>
            <person name="Peters L."/>
            <person name="Mikhailova N."/>
            <person name="Held B."/>
            <person name="Detter J.C."/>
            <person name="Han C."/>
            <person name="Tapia R."/>
            <person name="Land M."/>
            <person name="Hauser L."/>
            <person name="Kyrpides N."/>
            <person name="Ivanova N."/>
            <person name="Pagani I."/>
            <person name="Samuel K."/>
            <person name="Teske A."/>
            <person name="Mueller J."/>
            <person name="Woyke T."/>
        </authorList>
    </citation>
    <scope>NUCLEOTIDE SEQUENCE [LARGE SCALE GENOMIC DNA]</scope>
    <source>
        <strain evidence="1 2">B18LD</strain>
    </source>
</reference>
<protein>
    <recommendedName>
        <fullName evidence="3">N-acetyltransferase domain-containing protein</fullName>
    </recommendedName>
</protein>